<reference evidence="1 2" key="2">
    <citation type="submission" date="2009-02" db="EMBL/GenBank/DDBJ databases">
        <title>Draft genome sequence of Clostridium methylpentosum (DSM 5476).</title>
        <authorList>
            <person name="Sudarsanam P."/>
            <person name="Ley R."/>
            <person name="Guruge J."/>
            <person name="Turnbaugh P.J."/>
            <person name="Mahowald M."/>
            <person name="Liep D."/>
            <person name="Gordon J."/>
        </authorList>
    </citation>
    <scope>NUCLEOTIDE SEQUENCE [LARGE SCALE GENOMIC DNA]</scope>
    <source>
        <strain evidence="1 2">DSM 5476</strain>
    </source>
</reference>
<keyword evidence="2" id="KW-1185">Reference proteome</keyword>
<name>C0EFT9_9FIRM</name>
<sequence>MCGVVGSEEKKQRVWETSQQAKIAAVGRQKTDDFTERVPLSYE</sequence>
<dbReference type="HOGENOM" id="CLU_3231835_0_0_9"/>
<evidence type="ECO:0000313" key="1">
    <source>
        <dbReference type="EMBL" id="EEG29718.1"/>
    </source>
</evidence>
<dbReference type="AlphaFoldDB" id="C0EFT9"/>
<comment type="caution">
    <text evidence="1">The sequence shown here is derived from an EMBL/GenBank/DDBJ whole genome shotgun (WGS) entry which is preliminary data.</text>
</comment>
<dbReference type="EMBL" id="ACEC01000093">
    <property type="protein sequence ID" value="EEG29718.1"/>
    <property type="molecule type" value="Genomic_DNA"/>
</dbReference>
<proteinExistence type="predicted"/>
<dbReference type="Proteomes" id="UP000003340">
    <property type="component" value="Unassembled WGS sequence"/>
</dbReference>
<protein>
    <submittedName>
        <fullName evidence="1">Uncharacterized protein</fullName>
    </submittedName>
</protein>
<reference evidence="1 2" key="1">
    <citation type="submission" date="2009-01" db="EMBL/GenBank/DDBJ databases">
        <authorList>
            <person name="Fulton L."/>
            <person name="Clifton S."/>
            <person name="Fulton B."/>
            <person name="Xu J."/>
            <person name="Minx P."/>
            <person name="Pepin K.H."/>
            <person name="Johnson M."/>
            <person name="Bhonagiri V."/>
            <person name="Nash W.E."/>
            <person name="Mardis E.R."/>
            <person name="Wilson R.K."/>
        </authorList>
    </citation>
    <scope>NUCLEOTIDE SEQUENCE [LARGE SCALE GENOMIC DNA]</scope>
    <source>
        <strain evidence="1 2">DSM 5476</strain>
    </source>
</reference>
<gene>
    <name evidence="1" type="ORF">CLOSTMETH_02731</name>
</gene>
<organism evidence="1 2">
    <name type="scientific">[Clostridium] methylpentosum DSM 5476</name>
    <dbReference type="NCBI Taxonomy" id="537013"/>
    <lineage>
        <taxon>Bacteria</taxon>
        <taxon>Bacillati</taxon>
        <taxon>Bacillota</taxon>
        <taxon>Clostridia</taxon>
        <taxon>Eubacteriales</taxon>
        <taxon>Oscillospiraceae</taxon>
        <taxon>Oscillospiraceae incertae sedis</taxon>
    </lineage>
</organism>
<accession>C0EFT9</accession>
<evidence type="ECO:0000313" key="2">
    <source>
        <dbReference type="Proteomes" id="UP000003340"/>
    </source>
</evidence>